<dbReference type="Gene3D" id="1.25.40.10">
    <property type="entry name" value="Tetratricopeptide repeat domain"/>
    <property type="match status" value="2"/>
</dbReference>
<dbReference type="InterPro" id="IPR046960">
    <property type="entry name" value="PPR_At4g14850-like_plant"/>
</dbReference>
<feature type="repeat" description="PPR" evidence="2">
    <location>
        <begin position="75"/>
        <end position="109"/>
    </location>
</feature>
<sequence length="398" mass="44270">MVDSGVWPVDITFVSLVKIFDEPCKIKQAKQVHGCMVKLGIKADVLLGSALITMYSKCGGIDEIVRLFARMNKKDMVSWTSLLAGYVQNGLYLEAIKVSREMIEHKVLIDSFVIASLLCAFTMYKQLRFGKEIHAYALRNSSGLDVSVSNALITLYGKCGEIRKAEIMFQAMEKRDSICWTAMLTCYGQNDYGEKAVFLFCQMMKEGLRPHLFSFTGAIRACAALASIAMGEQIHSQSIKVGIFNELSVENSLITMYGRCGNIDAALEVFNWILVSCSHAGLVAEGHQYFKSMSTLYGLEPKMEHYACPFFLTVETETLNATLNIALLLPSPPSVLLPHLLEVAQWPPHPSLMSQIYSKEGCCFIDLPCSRIPSSRLKISVQDVENIFKLAKKGLLPL</sequence>
<dbReference type="InterPro" id="IPR011990">
    <property type="entry name" value="TPR-like_helical_dom_sf"/>
</dbReference>
<dbReference type="AlphaFoldDB" id="A0A843V0F9"/>
<dbReference type="PROSITE" id="PS51375">
    <property type="entry name" value="PPR"/>
    <property type="match status" value="2"/>
</dbReference>
<reference evidence="3" key="1">
    <citation type="submission" date="2017-07" db="EMBL/GenBank/DDBJ databases">
        <title>Taro Niue Genome Assembly and Annotation.</title>
        <authorList>
            <person name="Atibalentja N."/>
            <person name="Keating K."/>
            <person name="Fields C.J."/>
        </authorList>
    </citation>
    <scope>NUCLEOTIDE SEQUENCE</scope>
    <source>
        <strain evidence="3">Niue_2</strain>
        <tissue evidence="3">Leaf</tissue>
    </source>
</reference>
<dbReference type="FunFam" id="1.25.40.10:FF:000351">
    <property type="entry name" value="Pentatricopeptide repeat-containing protein"/>
    <property type="match status" value="1"/>
</dbReference>
<dbReference type="GO" id="GO:0009451">
    <property type="term" value="P:RNA modification"/>
    <property type="evidence" value="ECO:0007669"/>
    <property type="project" value="InterPro"/>
</dbReference>
<comment type="caution">
    <text evidence="3">The sequence shown here is derived from an EMBL/GenBank/DDBJ whole genome shotgun (WGS) entry which is preliminary data.</text>
</comment>
<organism evidence="3 4">
    <name type="scientific">Colocasia esculenta</name>
    <name type="common">Wild taro</name>
    <name type="synonym">Arum esculentum</name>
    <dbReference type="NCBI Taxonomy" id="4460"/>
    <lineage>
        <taxon>Eukaryota</taxon>
        <taxon>Viridiplantae</taxon>
        <taxon>Streptophyta</taxon>
        <taxon>Embryophyta</taxon>
        <taxon>Tracheophyta</taxon>
        <taxon>Spermatophyta</taxon>
        <taxon>Magnoliopsida</taxon>
        <taxon>Liliopsida</taxon>
        <taxon>Araceae</taxon>
        <taxon>Aroideae</taxon>
        <taxon>Colocasieae</taxon>
        <taxon>Colocasia</taxon>
    </lineage>
</organism>
<dbReference type="Pfam" id="PF01535">
    <property type="entry name" value="PPR"/>
    <property type="match status" value="4"/>
</dbReference>
<gene>
    <name evidence="3" type="ORF">Taro_024478</name>
</gene>
<name>A0A843V0F9_COLES</name>
<keyword evidence="4" id="KW-1185">Reference proteome</keyword>
<evidence type="ECO:0000313" key="3">
    <source>
        <dbReference type="EMBL" id="MQL91862.1"/>
    </source>
</evidence>
<keyword evidence="1" id="KW-0677">Repeat</keyword>
<dbReference type="OrthoDB" id="185373at2759"/>
<dbReference type="PANTHER" id="PTHR47926">
    <property type="entry name" value="PENTATRICOPEPTIDE REPEAT-CONTAINING PROTEIN"/>
    <property type="match status" value="1"/>
</dbReference>
<accession>A0A843V0F9</accession>
<dbReference type="Proteomes" id="UP000652761">
    <property type="component" value="Unassembled WGS sequence"/>
</dbReference>
<evidence type="ECO:0008006" key="5">
    <source>
        <dbReference type="Google" id="ProtNLM"/>
    </source>
</evidence>
<evidence type="ECO:0000313" key="4">
    <source>
        <dbReference type="Proteomes" id="UP000652761"/>
    </source>
</evidence>
<dbReference type="NCBIfam" id="TIGR00756">
    <property type="entry name" value="PPR"/>
    <property type="match status" value="2"/>
</dbReference>
<proteinExistence type="predicted"/>
<evidence type="ECO:0000256" key="1">
    <source>
        <dbReference type="ARBA" id="ARBA00022737"/>
    </source>
</evidence>
<dbReference type="PANTHER" id="PTHR47926:SF443">
    <property type="entry name" value="PENTATRICOPEPTIDE REPEAT-CONTAINING PROTEIN"/>
    <property type="match status" value="1"/>
</dbReference>
<dbReference type="FunFam" id="1.25.40.10:FF:000353">
    <property type="entry name" value="Pentatricopeptide repeat-containing protein At4g39530"/>
    <property type="match status" value="1"/>
</dbReference>
<dbReference type="EMBL" id="NMUH01001386">
    <property type="protein sequence ID" value="MQL91862.1"/>
    <property type="molecule type" value="Genomic_DNA"/>
</dbReference>
<dbReference type="GO" id="GO:0003723">
    <property type="term" value="F:RNA binding"/>
    <property type="evidence" value="ECO:0007669"/>
    <property type="project" value="InterPro"/>
</dbReference>
<dbReference type="Pfam" id="PF13041">
    <property type="entry name" value="PPR_2"/>
    <property type="match status" value="1"/>
</dbReference>
<feature type="repeat" description="PPR" evidence="2">
    <location>
        <begin position="176"/>
        <end position="210"/>
    </location>
</feature>
<dbReference type="InterPro" id="IPR002885">
    <property type="entry name" value="PPR_rpt"/>
</dbReference>
<evidence type="ECO:0000256" key="2">
    <source>
        <dbReference type="PROSITE-ProRule" id="PRU00708"/>
    </source>
</evidence>
<protein>
    <recommendedName>
        <fullName evidence="5">Pentatricopeptide repeat-containing protein</fullName>
    </recommendedName>
</protein>